<keyword evidence="3" id="KW-1185">Reference proteome</keyword>
<organism evidence="2 3">
    <name type="scientific">Armillaria gallica</name>
    <name type="common">Bulbous honey fungus</name>
    <name type="synonym">Armillaria bulbosa</name>
    <dbReference type="NCBI Taxonomy" id="47427"/>
    <lineage>
        <taxon>Eukaryota</taxon>
        <taxon>Fungi</taxon>
        <taxon>Dikarya</taxon>
        <taxon>Basidiomycota</taxon>
        <taxon>Agaricomycotina</taxon>
        <taxon>Agaricomycetes</taxon>
        <taxon>Agaricomycetidae</taxon>
        <taxon>Agaricales</taxon>
        <taxon>Marasmiineae</taxon>
        <taxon>Physalacriaceae</taxon>
        <taxon>Armillaria</taxon>
    </lineage>
</organism>
<accession>A0A2H3EYF6</accession>
<dbReference type="OrthoDB" id="3043283at2759"/>
<name>A0A2H3EYF6_ARMGA</name>
<dbReference type="InParanoid" id="A0A2H3EYF6"/>
<evidence type="ECO:0000256" key="1">
    <source>
        <dbReference type="SAM" id="MobiDB-lite"/>
    </source>
</evidence>
<proteinExistence type="predicted"/>
<gene>
    <name evidence="2" type="ORF">ARMGADRAFT_1022779</name>
</gene>
<reference evidence="3" key="1">
    <citation type="journal article" date="2017" name="Nat. Ecol. Evol.">
        <title>Genome expansion and lineage-specific genetic innovations in the forest pathogenic fungi Armillaria.</title>
        <authorList>
            <person name="Sipos G."/>
            <person name="Prasanna A.N."/>
            <person name="Walter M.C."/>
            <person name="O'Connor E."/>
            <person name="Balint B."/>
            <person name="Krizsan K."/>
            <person name="Kiss B."/>
            <person name="Hess J."/>
            <person name="Varga T."/>
            <person name="Slot J."/>
            <person name="Riley R."/>
            <person name="Boka B."/>
            <person name="Rigling D."/>
            <person name="Barry K."/>
            <person name="Lee J."/>
            <person name="Mihaltcheva S."/>
            <person name="LaButti K."/>
            <person name="Lipzen A."/>
            <person name="Waldron R."/>
            <person name="Moloney N.M."/>
            <person name="Sperisen C."/>
            <person name="Kredics L."/>
            <person name="Vagvoelgyi C."/>
            <person name="Patrignani A."/>
            <person name="Fitzpatrick D."/>
            <person name="Nagy I."/>
            <person name="Doyle S."/>
            <person name="Anderson J.B."/>
            <person name="Grigoriev I.V."/>
            <person name="Gueldener U."/>
            <person name="Muensterkoetter M."/>
            <person name="Nagy L.G."/>
        </authorList>
    </citation>
    <scope>NUCLEOTIDE SEQUENCE [LARGE SCALE GENOMIC DNA]</scope>
    <source>
        <strain evidence="3">Ar21-2</strain>
    </source>
</reference>
<dbReference type="Proteomes" id="UP000217790">
    <property type="component" value="Unassembled WGS sequence"/>
</dbReference>
<dbReference type="EMBL" id="KZ293644">
    <property type="protein sequence ID" value="PBL04344.1"/>
    <property type="molecule type" value="Genomic_DNA"/>
</dbReference>
<sequence>MEDNLPFFVGRHPFLFKIKGGPKPLDYAVTNDDLTRLAEAYTRGPDGTKEATWRKYRHCKQLSDMMVLTTATLAGRRGAKTSTHFSASLWHVQCRGLLEELGESSQACNKLEQTEGVGTLTDAAAEEKEDGQPYHSDGSRDNEPEKEEHAEGPILVSDHSDSEKEHRRRGRPRVERGGNIDDPAPISDSEAESGDDYVLPRPLRGGPQGSRTLENRGYRSAQRGGPPLDGHKRRKKSARSARGALAREEENELMSKPKQLVDTPISVVSR</sequence>
<feature type="region of interest" description="Disordered" evidence="1">
    <location>
        <begin position="125"/>
        <end position="270"/>
    </location>
</feature>
<dbReference type="AlphaFoldDB" id="A0A2H3EYF6"/>
<evidence type="ECO:0000313" key="2">
    <source>
        <dbReference type="EMBL" id="PBL04344.1"/>
    </source>
</evidence>
<protein>
    <submittedName>
        <fullName evidence="2">Uncharacterized protein</fullName>
    </submittedName>
</protein>
<feature type="compositionally biased region" description="Basic and acidic residues" evidence="1">
    <location>
        <begin position="137"/>
        <end position="151"/>
    </location>
</feature>
<evidence type="ECO:0000313" key="3">
    <source>
        <dbReference type="Proteomes" id="UP000217790"/>
    </source>
</evidence>
<dbReference type="OMA" id="GSRDNEP"/>